<evidence type="ECO:0000313" key="2">
    <source>
        <dbReference type="EMBL" id="WGL17881.1"/>
    </source>
</evidence>
<organism evidence="2 3">
    <name type="scientific">Microbulbifer bruguierae</name>
    <dbReference type="NCBI Taxonomy" id="3029061"/>
    <lineage>
        <taxon>Bacteria</taxon>
        <taxon>Pseudomonadati</taxon>
        <taxon>Pseudomonadota</taxon>
        <taxon>Gammaproteobacteria</taxon>
        <taxon>Cellvibrionales</taxon>
        <taxon>Microbulbiferaceae</taxon>
        <taxon>Microbulbifer</taxon>
    </lineage>
</organism>
<dbReference type="RefSeq" id="WP_280321805.1">
    <property type="nucleotide sequence ID" value="NZ_CP118605.1"/>
</dbReference>
<gene>
    <name evidence="2" type="ORF">PVT68_06180</name>
</gene>
<evidence type="ECO:0008006" key="4">
    <source>
        <dbReference type="Google" id="ProtNLM"/>
    </source>
</evidence>
<keyword evidence="1" id="KW-0812">Transmembrane</keyword>
<dbReference type="EMBL" id="CP118605">
    <property type="protein sequence ID" value="WGL17881.1"/>
    <property type="molecule type" value="Genomic_DNA"/>
</dbReference>
<accession>A0ABY8NG23</accession>
<keyword evidence="1" id="KW-0472">Membrane</keyword>
<evidence type="ECO:0000256" key="1">
    <source>
        <dbReference type="SAM" id="Phobius"/>
    </source>
</evidence>
<proteinExistence type="predicted"/>
<sequence length="151" mass="17265">MDKHWETGFTTPLKAKLALFLLSFFAVLGFGLTGYKMGSIAPITIAVFLCVLLWGTAFRKSWFHIDELHKTVTIKTRFFLTWRKTLSYRGKFLTESSSRSISQDHGSRGSGSNEIYLTERHATKGELIFSSNVSEDYFRVIEYLGTYITVK</sequence>
<evidence type="ECO:0000313" key="3">
    <source>
        <dbReference type="Proteomes" id="UP001236500"/>
    </source>
</evidence>
<reference evidence="2 3" key="1">
    <citation type="submission" date="2023-02" db="EMBL/GenBank/DDBJ databases">
        <title>Description and genomic characterization of Microbulbifer bruguierae sp. nov., isolated from the sediment of mangrove plant Bruguiera sexangula.</title>
        <authorList>
            <person name="Long M."/>
        </authorList>
    </citation>
    <scope>NUCLEOTIDE SEQUENCE [LARGE SCALE GENOMIC DNA]</scope>
    <source>
        <strain evidence="2 3">H12</strain>
    </source>
</reference>
<protein>
    <recommendedName>
        <fullName evidence="4">PH domain-containing protein</fullName>
    </recommendedName>
</protein>
<name>A0ABY8NG23_9GAMM</name>
<dbReference type="Proteomes" id="UP001236500">
    <property type="component" value="Chromosome"/>
</dbReference>
<keyword evidence="1" id="KW-1133">Transmembrane helix</keyword>
<keyword evidence="3" id="KW-1185">Reference proteome</keyword>
<feature type="transmembrane region" description="Helical" evidence="1">
    <location>
        <begin position="39"/>
        <end position="58"/>
    </location>
</feature>